<dbReference type="Gene3D" id="3.40.50.2300">
    <property type="match status" value="1"/>
</dbReference>
<organism evidence="5 6">
    <name type="scientific">Noviherbaspirillum aridicola</name>
    <dbReference type="NCBI Taxonomy" id="2849687"/>
    <lineage>
        <taxon>Bacteria</taxon>
        <taxon>Pseudomonadati</taxon>
        <taxon>Pseudomonadota</taxon>
        <taxon>Betaproteobacteria</taxon>
        <taxon>Burkholderiales</taxon>
        <taxon>Oxalobacteraceae</taxon>
        <taxon>Noviherbaspirillum</taxon>
    </lineage>
</organism>
<dbReference type="InterPro" id="IPR011006">
    <property type="entry name" value="CheY-like_superfamily"/>
</dbReference>
<evidence type="ECO:0000256" key="1">
    <source>
        <dbReference type="ARBA" id="ARBA00022553"/>
    </source>
</evidence>
<dbReference type="Pfam" id="PF00072">
    <property type="entry name" value="Response_reg"/>
    <property type="match status" value="1"/>
</dbReference>
<dbReference type="Proteomes" id="UP000887222">
    <property type="component" value="Unassembled WGS sequence"/>
</dbReference>
<dbReference type="RefSeq" id="WP_238482359.1">
    <property type="nucleotide sequence ID" value="NZ_BPMK01000006.1"/>
</dbReference>
<protein>
    <recommendedName>
        <fullName evidence="4">Response regulatory domain-containing protein</fullName>
    </recommendedName>
</protein>
<dbReference type="InterPro" id="IPR050595">
    <property type="entry name" value="Bact_response_regulator"/>
</dbReference>
<evidence type="ECO:0000313" key="5">
    <source>
        <dbReference type="EMBL" id="GIZ51591.1"/>
    </source>
</evidence>
<reference evidence="5 6" key="1">
    <citation type="journal article" date="2022" name="Int. J. Syst. Evol. Microbiol.">
        <title>Noviherbaspirillum aridicola sp. nov., isolated from an arid soil in Pakistan.</title>
        <authorList>
            <person name="Khan I.U."/>
            <person name="Saqib M."/>
            <person name="Amin A."/>
            <person name="Hussain F."/>
            <person name="Li L."/>
            <person name="Liu Y.H."/>
            <person name="Fang B.Z."/>
            <person name="Ahmed I."/>
            <person name="Li W.J."/>
        </authorList>
    </citation>
    <scope>NUCLEOTIDE SEQUENCE [LARGE SCALE GENOMIC DNA]</scope>
    <source>
        <strain evidence="5 6">NCCP-691</strain>
    </source>
</reference>
<name>A0ABQ4Q3I8_9BURK</name>
<evidence type="ECO:0000313" key="6">
    <source>
        <dbReference type="Proteomes" id="UP000887222"/>
    </source>
</evidence>
<accession>A0ABQ4Q3I8</accession>
<dbReference type="PROSITE" id="PS50110">
    <property type="entry name" value="RESPONSE_REGULATORY"/>
    <property type="match status" value="1"/>
</dbReference>
<comment type="caution">
    <text evidence="5">The sequence shown here is derived from an EMBL/GenBank/DDBJ whole genome shotgun (WGS) entry which is preliminary data.</text>
</comment>
<evidence type="ECO:0000259" key="4">
    <source>
        <dbReference type="PROSITE" id="PS50110"/>
    </source>
</evidence>
<keyword evidence="6" id="KW-1185">Reference proteome</keyword>
<evidence type="ECO:0000256" key="3">
    <source>
        <dbReference type="SAM" id="MobiDB-lite"/>
    </source>
</evidence>
<dbReference type="PANTHER" id="PTHR44591:SF3">
    <property type="entry name" value="RESPONSE REGULATORY DOMAIN-CONTAINING PROTEIN"/>
    <property type="match status" value="1"/>
</dbReference>
<gene>
    <name evidence="5" type="ORF">NCCP691_16050</name>
</gene>
<dbReference type="SMART" id="SM00448">
    <property type="entry name" value="REC"/>
    <property type="match status" value="1"/>
</dbReference>
<feature type="region of interest" description="Disordered" evidence="3">
    <location>
        <begin position="1"/>
        <end position="24"/>
    </location>
</feature>
<sequence>MNVLPQTCPCTPASEHGSPSGGGGDSGLLADKILVVDDNQDAADSLAMLLEYLGRTVRVANNGQAALDMLVEYSPGVILMDIGMPGMDGHEVARRIREQPRFAGATLIALSGWGQEEDKRRASESGFDHHLTKPVDLAMLESLLNDMQQRPAK</sequence>
<dbReference type="EMBL" id="BPMK01000006">
    <property type="protein sequence ID" value="GIZ51591.1"/>
    <property type="molecule type" value="Genomic_DNA"/>
</dbReference>
<dbReference type="PANTHER" id="PTHR44591">
    <property type="entry name" value="STRESS RESPONSE REGULATOR PROTEIN 1"/>
    <property type="match status" value="1"/>
</dbReference>
<dbReference type="InterPro" id="IPR001789">
    <property type="entry name" value="Sig_transdc_resp-reg_receiver"/>
</dbReference>
<proteinExistence type="predicted"/>
<evidence type="ECO:0000256" key="2">
    <source>
        <dbReference type="PROSITE-ProRule" id="PRU00169"/>
    </source>
</evidence>
<dbReference type="SUPFAM" id="SSF52172">
    <property type="entry name" value="CheY-like"/>
    <property type="match status" value="1"/>
</dbReference>
<feature type="domain" description="Response regulatory" evidence="4">
    <location>
        <begin position="32"/>
        <end position="148"/>
    </location>
</feature>
<dbReference type="CDD" id="cd17580">
    <property type="entry name" value="REC_2_DhkD-like"/>
    <property type="match status" value="1"/>
</dbReference>
<feature type="modified residue" description="4-aspartylphosphate" evidence="2">
    <location>
        <position position="81"/>
    </location>
</feature>
<keyword evidence="1 2" id="KW-0597">Phosphoprotein</keyword>